<dbReference type="STRING" id="146817.SAMN04488502_10462"/>
<reference evidence="2 3" key="1">
    <citation type="submission" date="2016-10" db="EMBL/GenBank/DDBJ databases">
        <authorList>
            <person name="de Groot N.N."/>
        </authorList>
    </citation>
    <scope>NUCLEOTIDE SEQUENCE [LARGE SCALE GENOMIC DNA]</scope>
    <source>
        <strain evidence="2 3">DSM 1736</strain>
    </source>
</reference>
<dbReference type="InterPro" id="IPR006059">
    <property type="entry name" value="SBP"/>
</dbReference>
<name>A0A1G9SMS2_9FIRM</name>
<dbReference type="PROSITE" id="PS51257">
    <property type="entry name" value="PROKAR_LIPOPROTEIN"/>
    <property type="match status" value="1"/>
</dbReference>
<evidence type="ECO:0000313" key="3">
    <source>
        <dbReference type="Proteomes" id="UP000214880"/>
    </source>
</evidence>
<dbReference type="SUPFAM" id="SSF53850">
    <property type="entry name" value="Periplasmic binding protein-like II"/>
    <property type="match status" value="1"/>
</dbReference>
<gene>
    <name evidence="2" type="ORF">SAMN04488502_10462</name>
</gene>
<keyword evidence="3" id="KW-1185">Reference proteome</keyword>
<dbReference type="RefSeq" id="WP_173812864.1">
    <property type="nucleotide sequence ID" value="NZ_FNHB01000004.1"/>
</dbReference>
<sequence length="361" mass="39441">MTDFLKSSKVIAVLFVVLIVGLIAGCGSSSDTAGKGSKGKVVLLSWGGSIEKSFFQLGMAEKFKQETGYELELVPKSDSAAIIQQALAQKDNPQVDVVMCDAGSLLSGHDAGIWVPLSSAKIPNMDKLLPASKHDDHLYVYFALTGIVYDKDAFAKNNWPAPTSLEDMFAEHLKGKIGFDHFPSSYAEACLLTWAEQGGGGYDNIQPGFEKLAKLAPHVYEFSPNMSQMETWLERGNIHAAIYSNVIFKDVKKAGVNAGFVIPKEGAYIEPTAAAIMKNSPNPEGAAALMNFLISEGFLDLRYNEFSNIPSNKNVKLDPEGGITWETLEQAKSFDYSKVRQLRPAWVDKYNAEIVPIPKAF</sequence>
<organism evidence="2 3">
    <name type="scientific">Dendrosporobacter quercicolus</name>
    <dbReference type="NCBI Taxonomy" id="146817"/>
    <lineage>
        <taxon>Bacteria</taxon>
        <taxon>Bacillati</taxon>
        <taxon>Bacillota</taxon>
        <taxon>Negativicutes</taxon>
        <taxon>Selenomonadales</taxon>
        <taxon>Sporomusaceae</taxon>
        <taxon>Dendrosporobacter</taxon>
    </lineage>
</organism>
<dbReference type="AlphaFoldDB" id="A0A1G9SMS2"/>
<proteinExistence type="predicted"/>
<dbReference type="GO" id="GO:0030975">
    <property type="term" value="F:thiamine binding"/>
    <property type="evidence" value="ECO:0007669"/>
    <property type="project" value="TreeGrafter"/>
</dbReference>
<dbReference type="PANTHER" id="PTHR30006:SF2">
    <property type="entry name" value="ABC TRANSPORTER SUBSTRATE-BINDING PROTEIN"/>
    <property type="match status" value="1"/>
</dbReference>
<keyword evidence="1" id="KW-0732">Signal</keyword>
<dbReference type="Pfam" id="PF13416">
    <property type="entry name" value="SBP_bac_8"/>
    <property type="match status" value="1"/>
</dbReference>
<dbReference type="EMBL" id="FNHB01000004">
    <property type="protein sequence ID" value="SDM36714.1"/>
    <property type="molecule type" value="Genomic_DNA"/>
</dbReference>
<evidence type="ECO:0000256" key="1">
    <source>
        <dbReference type="ARBA" id="ARBA00022729"/>
    </source>
</evidence>
<dbReference type="PANTHER" id="PTHR30006">
    <property type="entry name" value="THIAMINE-BINDING PERIPLASMIC PROTEIN-RELATED"/>
    <property type="match status" value="1"/>
</dbReference>
<dbReference type="Proteomes" id="UP000214880">
    <property type="component" value="Unassembled WGS sequence"/>
</dbReference>
<dbReference type="GO" id="GO:0015888">
    <property type="term" value="P:thiamine transport"/>
    <property type="evidence" value="ECO:0007669"/>
    <property type="project" value="TreeGrafter"/>
</dbReference>
<dbReference type="Gene3D" id="3.40.190.10">
    <property type="entry name" value="Periplasmic binding protein-like II"/>
    <property type="match status" value="2"/>
</dbReference>
<protein>
    <submittedName>
        <fullName evidence="2">Putative spermidine/putrescine transport system substrate-binding protein</fullName>
    </submittedName>
</protein>
<dbReference type="GO" id="GO:0030976">
    <property type="term" value="F:thiamine pyrophosphate binding"/>
    <property type="evidence" value="ECO:0007669"/>
    <property type="project" value="TreeGrafter"/>
</dbReference>
<accession>A0A1G9SMS2</accession>
<evidence type="ECO:0000313" key="2">
    <source>
        <dbReference type="EMBL" id="SDM36714.1"/>
    </source>
</evidence>
<dbReference type="GO" id="GO:0030288">
    <property type="term" value="C:outer membrane-bounded periplasmic space"/>
    <property type="evidence" value="ECO:0007669"/>
    <property type="project" value="TreeGrafter"/>
</dbReference>